<evidence type="ECO:0000313" key="1">
    <source>
        <dbReference type="EMBL" id="KPI93846.1"/>
    </source>
</evidence>
<reference evidence="1 2" key="1">
    <citation type="journal article" date="2015" name="Nat. Commun.">
        <title>Outbred genome sequencing and CRISPR/Cas9 gene editing in butterflies.</title>
        <authorList>
            <person name="Li X."/>
            <person name="Fan D."/>
            <person name="Zhang W."/>
            <person name="Liu G."/>
            <person name="Zhang L."/>
            <person name="Zhao L."/>
            <person name="Fang X."/>
            <person name="Chen L."/>
            <person name="Dong Y."/>
            <person name="Chen Y."/>
            <person name="Ding Y."/>
            <person name="Zhao R."/>
            <person name="Feng M."/>
            <person name="Zhu Y."/>
            <person name="Feng Y."/>
            <person name="Jiang X."/>
            <person name="Zhu D."/>
            <person name="Xiang H."/>
            <person name="Feng X."/>
            <person name="Li S."/>
            <person name="Wang J."/>
            <person name="Zhang G."/>
            <person name="Kronforst M.R."/>
            <person name="Wang W."/>
        </authorList>
    </citation>
    <scope>NUCLEOTIDE SEQUENCE [LARGE SCALE GENOMIC DNA]</scope>
    <source>
        <strain evidence="1">Ya'a_city_454_Px</strain>
        <tissue evidence="1">Whole body</tissue>
    </source>
</reference>
<gene>
    <name evidence="1" type="ORF">RR46_13011</name>
</gene>
<dbReference type="STRING" id="66420.A0A194PK81"/>
<evidence type="ECO:0000313" key="2">
    <source>
        <dbReference type="Proteomes" id="UP000053268"/>
    </source>
</evidence>
<dbReference type="Proteomes" id="UP000053268">
    <property type="component" value="Unassembled WGS sequence"/>
</dbReference>
<dbReference type="GO" id="GO:0031146">
    <property type="term" value="P:SCF-dependent proteasomal ubiquitin-dependent protein catabolic process"/>
    <property type="evidence" value="ECO:0007669"/>
    <property type="project" value="TreeGrafter"/>
</dbReference>
<dbReference type="PANTHER" id="PTHR13318:SF95">
    <property type="entry name" value="F-BOX PROTEIN YLR352W"/>
    <property type="match status" value="1"/>
</dbReference>
<protein>
    <recommendedName>
        <fullName evidence="3">F-box/LRR-repeat protein 2</fullName>
    </recommendedName>
</protein>
<dbReference type="GO" id="GO:0019005">
    <property type="term" value="C:SCF ubiquitin ligase complex"/>
    <property type="evidence" value="ECO:0007669"/>
    <property type="project" value="TreeGrafter"/>
</dbReference>
<name>A0A194PK81_PAPXU</name>
<dbReference type="AlphaFoldDB" id="A0A194PK81"/>
<dbReference type="Gene3D" id="3.80.10.10">
    <property type="entry name" value="Ribonuclease Inhibitor"/>
    <property type="match status" value="2"/>
</dbReference>
<accession>A0A194PK81</accession>
<evidence type="ECO:0008006" key="3">
    <source>
        <dbReference type="Google" id="ProtNLM"/>
    </source>
</evidence>
<dbReference type="InterPro" id="IPR032675">
    <property type="entry name" value="LRR_dom_sf"/>
</dbReference>
<dbReference type="SUPFAM" id="SSF52047">
    <property type="entry name" value="RNI-like"/>
    <property type="match status" value="2"/>
</dbReference>
<dbReference type="PANTHER" id="PTHR13318">
    <property type="entry name" value="PARTNER OF PAIRED, ISOFORM B-RELATED"/>
    <property type="match status" value="1"/>
</dbReference>
<keyword evidence="2" id="KW-1185">Reference proteome</keyword>
<sequence>MFLACILVGLQEHSTLPRESTPLHNFSRYKRRSRKFKMSRYKQPEKLEKLALRKLGDWIALQAEIQMAPATVLAQENISNAQVVLAQSIDVIRTYLDFNVPWMLYDSLAEETIRALSDLIEKTKKSYGFRISMGKFVTQMNVIVKMSEVLFTKNLTYLSIDRIPKMIRSVFYAKLYMLKGLVNLNLGSLSGGWKTADMEGAIIQSLKELHSLKYLVINYDCTDNILICIVQNCPKLETLDVSSSKCISNESVDIICNLKKLKSIQLYRTSVTWTGFTNLLLHCDNLEDVGRCDEIGRVLEFIHKTDIGLKQFKLKTYVSRYATDTHLQLAVKMCPLIRNMTVFHNTLQSDLLILIGLDHLCDLKLLSCDFYADQIKQVLQAKGCNIISLHLEHVDQIDLNALMYISQMCPLLENFTLYNCSLIQHTSLYTKKLDILPFRNLKKLTCVSTCTDEQLLFMLSNCVNVEFLHIGTAIQFTDDFIFKVLEKNPLIHLRELRIMQSDFMTVTSVERIIHSCMSLEILVELESWTLLTDSDREFIRNYIKLNNFNIDTSPIRRYDA</sequence>
<organism evidence="1 2">
    <name type="scientific">Papilio xuthus</name>
    <name type="common">Asian swallowtail butterfly</name>
    <dbReference type="NCBI Taxonomy" id="66420"/>
    <lineage>
        <taxon>Eukaryota</taxon>
        <taxon>Metazoa</taxon>
        <taxon>Ecdysozoa</taxon>
        <taxon>Arthropoda</taxon>
        <taxon>Hexapoda</taxon>
        <taxon>Insecta</taxon>
        <taxon>Pterygota</taxon>
        <taxon>Neoptera</taxon>
        <taxon>Endopterygota</taxon>
        <taxon>Lepidoptera</taxon>
        <taxon>Glossata</taxon>
        <taxon>Ditrysia</taxon>
        <taxon>Papilionoidea</taxon>
        <taxon>Papilionidae</taxon>
        <taxon>Papilioninae</taxon>
        <taxon>Papilio</taxon>
    </lineage>
</organism>
<proteinExistence type="predicted"/>
<dbReference type="EMBL" id="KQ459601">
    <property type="protein sequence ID" value="KPI93846.1"/>
    <property type="molecule type" value="Genomic_DNA"/>
</dbReference>